<evidence type="ECO:0000256" key="4">
    <source>
        <dbReference type="ARBA" id="ARBA00022807"/>
    </source>
</evidence>
<sequence>MSDGLNPRLNAFRGDLADARLEGRVEAERFVKGQAQRVVVPLAPLRRRPHDEAPLDTELLMGERVLVFETTTDGWSWVQAEADGYVGYLPASCLGPQDDRVPTARVVAPRTLVFSGPDIKLKPLGALPMGALVTVTGGASDHNADYAELSSGGYVVVQHLAPLDALQADFVAVAEKFLGVPYLWGGKSVLGIDCSGLVQIALEMTGRRAPRDSGVQERALGTRLAGIEGLQRGDLVFWKGHLGIMADGQHLLHANAHHMMTAIEPLSSTVERLEAKGVPVTSIRRLQAG</sequence>
<dbReference type="InterPro" id="IPR000064">
    <property type="entry name" value="NLP_P60_dom"/>
</dbReference>
<evidence type="ECO:0000313" key="6">
    <source>
        <dbReference type="EMBL" id="MBP0615135.1"/>
    </source>
</evidence>
<dbReference type="Proteomes" id="UP000678276">
    <property type="component" value="Unassembled WGS sequence"/>
</dbReference>
<organism evidence="6 7">
    <name type="scientific">Jiella mangrovi</name>
    <dbReference type="NCBI Taxonomy" id="2821407"/>
    <lineage>
        <taxon>Bacteria</taxon>
        <taxon>Pseudomonadati</taxon>
        <taxon>Pseudomonadota</taxon>
        <taxon>Alphaproteobacteria</taxon>
        <taxon>Hyphomicrobiales</taxon>
        <taxon>Aurantimonadaceae</taxon>
        <taxon>Jiella</taxon>
    </lineage>
</organism>
<dbReference type="EMBL" id="JAGJCF010000003">
    <property type="protein sequence ID" value="MBP0615135.1"/>
    <property type="molecule type" value="Genomic_DNA"/>
</dbReference>
<comment type="caution">
    <text evidence="6">The sequence shown here is derived from an EMBL/GenBank/DDBJ whole genome shotgun (WGS) entry which is preliminary data.</text>
</comment>
<keyword evidence="7" id="KW-1185">Reference proteome</keyword>
<dbReference type="Pfam" id="PF18348">
    <property type="entry name" value="SH3_16"/>
    <property type="match status" value="1"/>
</dbReference>
<feature type="domain" description="NlpC/P60" evidence="5">
    <location>
        <begin position="164"/>
        <end position="287"/>
    </location>
</feature>
<dbReference type="Gene3D" id="2.30.30.40">
    <property type="entry name" value="SH3 Domains"/>
    <property type="match status" value="1"/>
</dbReference>
<evidence type="ECO:0000259" key="5">
    <source>
        <dbReference type="PROSITE" id="PS51935"/>
    </source>
</evidence>
<dbReference type="Pfam" id="PF00877">
    <property type="entry name" value="NLPC_P60"/>
    <property type="match status" value="1"/>
</dbReference>
<keyword evidence="4" id="KW-0788">Thiol protease</keyword>
<keyword evidence="3" id="KW-0378">Hydrolase</keyword>
<dbReference type="InterPro" id="IPR036028">
    <property type="entry name" value="SH3-like_dom_sf"/>
</dbReference>
<dbReference type="PANTHER" id="PTHR47359">
    <property type="entry name" value="PEPTIDOGLYCAN DL-ENDOPEPTIDASE CWLO"/>
    <property type="match status" value="1"/>
</dbReference>
<dbReference type="SUPFAM" id="SSF54001">
    <property type="entry name" value="Cysteine proteinases"/>
    <property type="match status" value="1"/>
</dbReference>
<evidence type="ECO:0000313" key="7">
    <source>
        <dbReference type="Proteomes" id="UP000678276"/>
    </source>
</evidence>
<protein>
    <submittedName>
        <fullName evidence="6">C40 family peptidase</fullName>
    </submittedName>
</protein>
<name>A0ABS4BEF7_9HYPH</name>
<gene>
    <name evidence="6" type="ORF">J6595_06040</name>
</gene>
<dbReference type="InterPro" id="IPR041382">
    <property type="entry name" value="SH3_16"/>
</dbReference>
<evidence type="ECO:0000256" key="3">
    <source>
        <dbReference type="ARBA" id="ARBA00022801"/>
    </source>
</evidence>
<dbReference type="InterPro" id="IPR038765">
    <property type="entry name" value="Papain-like_cys_pep_sf"/>
</dbReference>
<dbReference type="PROSITE" id="PS51935">
    <property type="entry name" value="NLPC_P60"/>
    <property type="match status" value="1"/>
</dbReference>
<evidence type="ECO:0000256" key="1">
    <source>
        <dbReference type="ARBA" id="ARBA00007074"/>
    </source>
</evidence>
<accession>A0ABS4BEF7</accession>
<dbReference type="Gene3D" id="3.90.1720.10">
    <property type="entry name" value="endopeptidase domain like (from Nostoc punctiforme)"/>
    <property type="match status" value="1"/>
</dbReference>
<dbReference type="SUPFAM" id="SSF50044">
    <property type="entry name" value="SH3-domain"/>
    <property type="match status" value="1"/>
</dbReference>
<comment type="similarity">
    <text evidence="1">Belongs to the peptidase C40 family.</text>
</comment>
<dbReference type="PANTHER" id="PTHR47359:SF3">
    <property type="entry name" value="NLP_P60 DOMAIN-CONTAINING PROTEIN-RELATED"/>
    <property type="match status" value="1"/>
</dbReference>
<dbReference type="InterPro" id="IPR051794">
    <property type="entry name" value="PG_Endopeptidase_C40"/>
</dbReference>
<keyword evidence="2" id="KW-0645">Protease</keyword>
<reference evidence="6 7" key="1">
    <citation type="submission" date="2021-04" db="EMBL/GenBank/DDBJ databases">
        <title>Whole genome sequence of Jiella sp. KSK16Y-1.</title>
        <authorList>
            <person name="Tuo L."/>
        </authorList>
    </citation>
    <scope>NUCLEOTIDE SEQUENCE [LARGE SCALE GENOMIC DNA]</scope>
    <source>
        <strain evidence="6 7">KSK16Y-1</strain>
    </source>
</reference>
<proteinExistence type="inferred from homology"/>
<dbReference type="RefSeq" id="WP_209593555.1">
    <property type="nucleotide sequence ID" value="NZ_JAGJCF010000003.1"/>
</dbReference>
<evidence type="ECO:0000256" key="2">
    <source>
        <dbReference type="ARBA" id="ARBA00022670"/>
    </source>
</evidence>